<reference evidence="10" key="1">
    <citation type="journal article" date="2013" name="Genome Biol. Evol.">
        <title>Deep Sequencing of Mixed Total DNA without Barcodes Allows Efficient Assembly of Highly Plastic Ascidian Mitochondrial Genomes.</title>
        <authorList>
            <person name="Rubinstein N."/>
            <person name="Feldstein T."/>
            <person name="Shenkar N."/>
            <person name="Botero Castro F."/>
            <person name="Griggio F."/>
            <person name="Mastrototaro F."/>
            <person name="Delsuc F."/>
            <person name="Douzery E.J.P."/>
            <person name="Gissi C."/>
            <person name="Huchon D."/>
        </authorList>
    </citation>
    <scope>NUCLEOTIDE SEQUENCE</scope>
    <source>
        <tissue evidence="10">Gonads</tissue>
    </source>
</reference>
<dbReference type="Gene3D" id="1.20.58.1610">
    <property type="entry name" value="NADH:ubiquinone/plastoquinone oxidoreductase, chain 3"/>
    <property type="match status" value="1"/>
</dbReference>
<feature type="transmembrane region" description="Helical" evidence="9">
    <location>
        <begin position="46"/>
        <end position="66"/>
    </location>
</feature>
<evidence type="ECO:0000256" key="8">
    <source>
        <dbReference type="ARBA" id="ARBA00049551"/>
    </source>
</evidence>
<protein>
    <recommendedName>
        <fullName evidence="3 9">NADH-ubiquinone oxidoreductase chain 3</fullName>
        <ecNumber evidence="9">7.1.1.2</ecNumber>
    </recommendedName>
</protein>
<geneLocation type="mitochondrion" evidence="10"/>
<keyword evidence="9" id="KW-0830">Ubiquinone</keyword>
<feature type="transmembrane region" description="Helical" evidence="9">
    <location>
        <begin position="7"/>
        <end position="26"/>
    </location>
</feature>
<evidence type="ECO:0000256" key="4">
    <source>
        <dbReference type="ARBA" id="ARBA00022448"/>
    </source>
</evidence>
<dbReference type="InterPro" id="IPR038430">
    <property type="entry name" value="NDAH_ubi_oxred_su3_sf"/>
</dbReference>
<feature type="transmembrane region" description="Helical" evidence="9">
    <location>
        <begin position="73"/>
        <end position="103"/>
    </location>
</feature>
<keyword evidence="9" id="KW-0249">Electron transport</keyword>
<keyword evidence="9" id="KW-0679">Respiratory chain</keyword>
<sequence length="114" mass="12928">MCFMIKGLKWVVFILGLTFLLCYLGNDLGDGLVDKGSTYECGFVGLVDMCFYTMQFFVIGLSFMLFDVEIIVLVPLLFSLGFGFWSVFWGGVFLVVITLLLVYEMNKGVVSWIR</sequence>
<accession>S0DFF0</accession>
<evidence type="ECO:0000256" key="7">
    <source>
        <dbReference type="ARBA" id="ARBA00023136"/>
    </source>
</evidence>
<evidence type="ECO:0000256" key="5">
    <source>
        <dbReference type="ARBA" id="ARBA00022692"/>
    </source>
</evidence>
<evidence type="ECO:0000313" key="10">
    <source>
        <dbReference type="EMBL" id="CCO25796.1"/>
    </source>
</evidence>
<comment type="similarity">
    <text evidence="2 9">Belongs to the complex I subunit 3 family.</text>
</comment>
<keyword evidence="5 9" id="KW-0812">Transmembrane</keyword>
<dbReference type="GO" id="GO:0031966">
    <property type="term" value="C:mitochondrial membrane"/>
    <property type="evidence" value="ECO:0007669"/>
    <property type="project" value="UniProtKB-SubCell"/>
</dbReference>
<keyword evidence="9" id="KW-0520">NAD</keyword>
<proteinExistence type="inferred from homology"/>
<dbReference type="InterPro" id="IPR000440">
    <property type="entry name" value="NADH_UbQ/plastoQ_OxRdtase_su3"/>
</dbReference>
<dbReference type="GO" id="GO:0008137">
    <property type="term" value="F:NADH dehydrogenase (ubiquinone) activity"/>
    <property type="evidence" value="ECO:0007669"/>
    <property type="project" value="UniProtKB-UniRule"/>
</dbReference>
<dbReference type="EMBL" id="HF548560">
    <property type="protein sequence ID" value="CCO25796.1"/>
    <property type="molecule type" value="Genomic_DNA"/>
</dbReference>
<organism evidence="10">
    <name type="scientific">Rhodosoma turcicum</name>
    <dbReference type="NCBI Taxonomy" id="1256665"/>
    <lineage>
        <taxon>Eukaryota</taxon>
        <taxon>Metazoa</taxon>
        <taxon>Chordata</taxon>
        <taxon>Tunicata</taxon>
        <taxon>Ascidiacea</taxon>
        <taxon>Phlebobranchia</taxon>
        <taxon>Corellidae</taxon>
        <taxon>Rhodosoma</taxon>
    </lineage>
</organism>
<keyword evidence="6 9" id="KW-1133">Transmembrane helix</keyword>
<comment type="function">
    <text evidence="9">Core subunit of the mitochondrial membrane respiratory chain NADH dehydrogenase (Complex I) which catalyzes electron transfer from NADH through the respiratory chain, using ubiquinone as an electron acceptor. Essential for the catalytic activity of complex I.</text>
</comment>
<gene>
    <name evidence="10" type="primary">nad3</name>
</gene>
<keyword evidence="4 9" id="KW-0813">Transport</keyword>
<comment type="subcellular location">
    <subcellularLocation>
        <location evidence="1">Membrane</location>
    </subcellularLocation>
    <subcellularLocation>
        <location evidence="9">Mitochondrion membrane</location>
        <topology evidence="9">Multi-pass membrane protein</topology>
    </subcellularLocation>
</comment>
<evidence type="ECO:0000256" key="6">
    <source>
        <dbReference type="ARBA" id="ARBA00022989"/>
    </source>
</evidence>
<keyword evidence="9" id="KW-1278">Translocase</keyword>
<comment type="catalytic activity">
    <reaction evidence="8 9">
        <text>a ubiquinone + NADH + 5 H(+)(in) = a ubiquinol + NAD(+) + 4 H(+)(out)</text>
        <dbReference type="Rhea" id="RHEA:29091"/>
        <dbReference type="Rhea" id="RHEA-COMP:9565"/>
        <dbReference type="Rhea" id="RHEA-COMP:9566"/>
        <dbReference type="ChEBI" id="CHEBI:15378"/>
        <dbReference type="ChEBI" id="CHEBI:16389"/>
        <dbReference type="ChEBI" id="CHEBI:17976"/>
        <dbReference type="ChEBI" id="CHEBI:57540"/>
        <dbReference type="ChEBI" id="CHEBI:57945"/>
        <dbReference type="EC" id="7.1.1.2"/>
    </reaction>
</comment>
<keyword evidence="9 10" id="KW-0496">Mitochondrion</keyword>
<dbReference type="EC" id="7.1.1.2" evidence="9"/>
<keyword evidence="7 9" id="KW-0472">Membrane</keyword>
<evidence type="ECO:0000256" key="2">
    <source>
        <dbReference type="ARBA" id="ARBA00008472"/>
    </source>
</evidence>
<dbReference type="Pfam" id="PF00507">
    <property type="entry name" value="Oxidored_q4"/>
    <property type="match status" value="1"/>
</dbReference>
<dbReference type="AlphaFoldDB" id="S0DFF0"/>
<name>S0DFF0_9ASCI</name>
<evidence type="ECO:0000256" key="1">
    <source>
        <dbReference type="ARBA" id="ARBA00004370"/>
    </source>
</evidence>
<evidence type="ECO:0000256" key="3">
    <source>
        <dbReference type="ARBA" id="ARBA00021007"/>
    </source>
</evidence>
<evidence type="ECO:0000256" key="9">
    <source>
        <dbReference type="RuleBase" id="RU003640"/>
    </source>
</evidence>